<gene>
    <name evidence="1" type="ORF">BYL167_LOCUS66366</name>
</gene>
<reference evidence="1" key="1">
    <citation type="submission" date="2021-02" db="EMBL/GenBank/DDBJ databases">
        <authorList>
            <person name="Nowell W R."/>
        </authorList>
    </citation>
    <scope>NUCLEOTIDE SEQUENCE</scope>
</reference>
<evidence type="ECO:0000313" key="1">
    <source>
        <dbReference type="EMBL" id="CAF5115925.1"/>
    </source>
</evidence>
<organism evidence="1 2">
    <name type="scientific">Rotaria magnacalcarata</name>
    <dbReference type="NCBI Taxonomy" id="392030"/>
    <lineage>
        <taxon>Eukaryota</taxon>
        <taxon>Metazoa</taxon>
        <taxon>Spiralia</taxon>
        <taxon>Gnathifera</taxon>
        <taxon>Rotifera</taxon>
        <taxon>Eurotatoria</taxon>
        <taxon>Bdelloidea</taxon>
        <taxon>Philodinida</taxon>
        <taxon>Philodinidae</taxon>
        <taxon>Rotaria</taxon>
    </lineage>
</organism>
<protein>
    <submittedName>
        <fullName evidence="1">Uncharacterized protein</fullName>
    </submittedName>
</protein>
<dbReference type="AlphaFoldDB" id="A0A8S3FD48"/>
<accession>A0A8S3FD48</accession>
<proteinExistence type="predicted"/>
<sequence length="137" mass="16781">LKRRLEQFEQEREAERAYTSRMLVKTENDIETRLRKDREREIRADRDINEFKARRLCEEERIRDAKKEQTRLLKHMRFPNSRIRDDQLPDITDVEHIRIQLDSDNNDSTLQQNSLFIDEQEMHVNPRLNTKIFSTKK</sequence>
<feature type="non-terminal residue" evidence="1">
    <location>
        <position position="1"/>
    </location>
</feature>
<dbReference type="EMBL" id="CAJOBH010243074">
    <property type="protein sequence ID" value="CAF5115925.1"/>
    <property type="molecule type" value="Genomic_DNA"/>
</dbReference>
<dbReference type="Proteomes" id="UP000681967">
    <property type="component" value="Unassembled WGS sequence"/>
</dbReference>
<comment type="caution">
    <text evidence="1">The sequence shown here is derived from an EMBL/GenBank/DDBJ whole genome shotgun (WGS) entry which is preliminary data.</text>
</comment>
<evidence type="ECO:0000313" key="2">
    <source>
        <dbReference type="Proteomes" id="UP000681967"/>
    </source>
</evidence>
<name>A0A8S3FD48_9BILA</name>